<dbReference type="InterPro" id="IPR036291">
    <property type="entry name" value="NAD(P)-bd_dom_sf"/>
</dbReference>
<comment type="catalytic activity">
    <reaction evidence="5">
        <text>L-proline + NAD(+) = (S)-1-pyrroline-5-carboxylate + NADH + 2 H(+)</text>
        <dbReference type="Rhea" id="RHEA:14105"/>
        <dbReference type="ChEBI" id="CHEBI:15378"/>
        <dbReference type="ChEBI" id="CHEBI:17388"/>
        <dbReference type="ChEBI" id="CHEBI:57540"/>
        <dbReference type="ChEBI" id="CHEBI:57945"/>
        <dbReference type="ChEBI" id="CHEBI:60039"/>
        <dbReference type="EC" id="1.5.1.2"/>
    </reaction>
</comment>
<dbReference type="PANTHER" id="PTHR11645:SF0">
    <property type="entry name" value="PYRROLINE-5-CARBOXYLATE REDUCTASE 3"/>
    <property type="match status" value="1"/>
</dbReference>
<gene>
    <name evidence="5" type="primary">proC</name>
    <name evidence="11" type="ordered locus">glr0704</name>
</gene>
<dbReference type="PANTHER" id="PTHR11645">
    <property type="entry name" value="PYRROLINE-5-CARBOXYLATE REDUCTASE"/>
    <property type="match status" value="1"/>
</dbReference>
<protein>
    <recommendedName>
        <fullName evidence="5 6">Pyrroline-5-carboxylate reductase</fullName>
        <shortName evidence="5">P5C reductase</shortName>
        <shortName evidence="5">P5CR</shortName>
        <ecNumber evidence="5 6">1.5.1.2</ecNumber>
    </recommendedName>
    <alternativeName>
        <fullName evidence="5">PCA reductase</fullName>
    </alternativeName>
</protein>
<dbReference type="InterPro" id="IPR028939">
    <property type="entry name" value="P5C_Rdtase_cat_N"/>
</dbReference>
<dbReference type="GO" id="GO:0055129">
    <property type="term" value="P:L-proline biosynthetic process"/>
    <property type="evidence" value="ECO:0000318"/>
    <property type="project" value="GO_Central"/>
</dbReference>
<comment type="function">
    <text evidence="4 5">Catalyzes the reduction of 1-pyrroline-5-carboxylate (PCA) to L-proline.</text>
</comment>
<dbReference type="EMBL" id="BA000045">
    <property type="protein sequence ID" value="BAC88645.1"/>
    <property type="molecule type" value="Genomic_DNA"/>
</dbReference>
<dbReference type="GO" id="GO:0005737">
    <property type="term" value="C:cytoplasm"/>
    <property type="evidence" value="ECO:0007669"/>
    <property type="project" value="UniProtKB-SubCell"/>
</dbReference>
<dbReference type="PhylomeDB" id="Q7NMR1"/>
<proteinExistence type="inferred from homology"/>
<evidence type="ECO:0000259" key="9">
    <source>
        <dbReference type="Pfam" id="PF03807"/>
    </source>
</evidence>
<evidence type="ECO:0000256" key="7">
    <source>
        <dbReference type="PIRSR" id="PIRSR000193-1"/>
    </source>
</evidence>
<keyword evidence="5 8" id="KW-0641">Proline biosynthesis</keyword>
<dbReference type="UniPathway" id="UPA00098">
    <property type="reaction ID" value="UER00361"/>
</dbReference>
<evidence type="ECO:0000256" key="8">
    <source>
        <dbReference type="RuleBase" id="RU003903"/>
    </source>
</evidence>
<keyword evidence="3 5" id="KW-0560">Oxidoreductase</keyword>
<dbReference type="KEGG" id="gvi:glr0704"/>
<keyword evidence="12" id="KW-1185">Reference proteome</keyword>
<dbReference type="Proteomes" id="UP000000557">
    <property type="component" value="Chromosome"/>
</dbReference>
<dbReference type="OrthoDB" id="9805754at2"/>
<keyword evidence="5" id="KW-0963">Cytoplasm</keyword>
<reference evidence="11 12" key="1">
    <citation type="journal article" date="2003" name="DNA Res.">
        <title>Complete genome structure of Gloeobacter violaceus PCC 7421, a cyanobacterium that lacks thylakoids.</title>
        <authorList>
            <person name="Nakamura Y."/>
            <person name="Kaneko T."/>
            <person name="Sato S."/>
            <person name="Mimuro M."/>
            <person name="Miyashita H."/>
            <person name="Tsuchiya T."/>
            <person name="Sasamoto S."/>
            <person name="Watanabe A."/>
            <person name="Kawashima K."/>
            <person name="Kishida Y."/>
            <person name="Kiyokawa C."/>
            <person name="Kohara M."/>
            <person name="Matsumoto M."/>
            <person name="Matsuno A."/>
            <person name="Nakazaki N."/>
            <person name="Shimpo S."/>
            <person name="Takeuchi C."/>
            <person name="Yamada M."/>
            <person name="Tabata S."/>
        </authorList>
    </citation>
    <scope>NUCLEOTIDE SEQUENCE [LARGE SCALE GENOMIC DNA]</scope>
    <source>
        <strain evidence="12">ATCC 29082 / PCC 7421</strain>
    </source>
</reference>
<dbReference type="GO" id="GO:0004735">
    <property type="term" value="F:pyrroline-5-carboxylate reductase activity"/>
    <property type="evidence" value="ECO:0000318"/>
    <property type="project" value="GO_Central"/>
</dbReference>
<comment type="similarity">
    <text evidence="1 5 8">Belongs to the pyrroline-5-carboxylate reductase family.</text>
</comment>
<evidence type="ECO:0000256" key="5">
    <source>
        <dbReference type="HAMAP-Rule" id="MF_01925"/>
    </source>
</evidence>
<feature type="domain" description="Pyrroline-5-carboxylate reductase dimerisation" evidence="10">
    <location>
        <begin position="157"/>
        <end position="261"/>
    </location>
</feature>
<evidence type="ECO:0000256" key="4">
    <source>
        <dbReference type="ARBA" id="ARBA00058118"/>
    </source>
</evidence>
<dbReference type="Pfam" id="PF03807">
    <property type="entry name" value="F420_oxidored"/>
    <property type="match status" value="1"/>
</dbReference>
<feature type="binding site" evidence="7">
    <location>
        <begin position="67"/>
        <end position="70"/>
    </location>
    <ligand>
        <name>NADP(+)</name>
        <dbReference type="ChEBI" id="CHEBI:58349"/>
    </ligand>
</feature>
<dbReference type="HOGENOM" id="CLU_042344_3_1_3"/>
<dbReference type="EC" id="1.5.1.2" evidence="5 6"/>
<dbReference type="SUPFAM" id="SSF48179">
    <property type="entry name" value="6-phosphogluconate dehydrogenase C-terminal domain-like"/>
    <property type="match status" value="1"/>
</dbReference>
<dbReference type="NCBIfam" id="TIGR00112">
    <property type="entry name" value="proC"/>
    <property type="match status" value="1"/>
</dbReference>
<evidence type="ECO:0000256" key="2">
    <source>
        <dbReference type="ARBA" id="ARBA00022857"/>
    </source>
</evidence>
<comment type="catalytic activity">
    <reaction evidence="5 8">
        <text>L-proline + NADP(+) = (S)-1-pyrroline-5-carboxylate + NADPH + 2 H(+)</text>
        <dbReference type="Rhea" id="RHEA:14109"/>
        <dbReference type="ChEBI" id="CHEBI:15378"/>
        <dbReference type="ChEBI" id="CHEBI:17388"/>
        <dbReference type="ChEBI" id="CHEBI:57783"/>
        <dbReference type="ChEBI" id="CHEBI:58349"/>
        <dbReference type="ChEBI" id="CHEBI:60039"/>
        <dbReference type="EC" id="1.5.1.2"/>
    </reaction>
</comment>
<dbReference type="InterPro" id="IPR053790">
    <property type="entry name" value="P5CR-like_CS"/>
</dbReference>
<feature type="binding site" evidence="7">
    <location>
        <position position="55"/>
    </location>
    <ligand>
        <name>NADPH</name>
        <dbReference type="ChEBI" id="CHEBI:57783"/>
    </ligand>
</feature>
<comment type="subcellular location">
    <subcellularLocation>
        <location evidence="5">Cytoplasm</location>
    </subcellularLocation>
</comment>
<dbReference type="PROSITE" id="PS00521">
    <property type="entry name" value="P5CR"/>
    <property type="match status" value="1"/>
</dbReference>
<dbReference type="eggNOG" id="COG0345">
    <property type="taxonomic scope" value="Bacteria"/>
</dbReference>
<dbReference type="Gene3D" id="3.40.50.720">
    <property type="entry name" value="NAD(P)-binding Rossmann-like Domain"/>
    <property type="match status" value="1"/>
</dbReference>
<dbReference type="SUPFAM" id="SSF51735">
    <property type="entry name" value="NAD(P)-binding Rossmann-fold domains"/>
    <property type="match status" value="1"/>
</dbReference>
<feature type="domain" description="Pyrroline-5-carboxylate reductase catalytic N-terminal" evidence="9">
    <location>
        <begin position="3"/>
        <end position="95"/>
    </location>
</feature>
<dbReference type="HAMAP" id="MF_01925">
    <property type="entry name" value="P5C_reductase"/>
    <property type="match status" value="1"/>
</dbReference>
<dbReference type="AlphaFoldDB" id="Q7NMR1"/>
<dbReference type="Pfam" id="PF14748">
    <property type="entry name" value="P5CR_dimer"/>
    <property type="match status" value="1"/>
</dbReference>
<organism evidence="11 12">
    <name type="scientific">Gloeobacter violaceus (strain ATCC 29082 / PCC 7421)</name>
    <dbReference type="NCBI Taxonomy" id="251221"/>
    <lineage>
        <taxon>Bacteria</taxon>
        <taxon>Bacillati</taxon>
        <taxon>Cyanobacteriota</taxon>
        <taxon>Cyanophyceae</taxon>
        <taxon>Gloeobacterales</taxon>
        <taxon>Gloeobacteraceae</taxon>
        <taxon>Gloeobacter</taxon>
    </lineage>
</organism>
<sequence>MNLGIVGGGAMAEALIAGLIAGAVYAPSEIAVSDPVAERGEWLHRRYGVVAVTDNLVPAAAPTLLLAVKPQAFAVVSNQVAAHVRSELVVSILAGVPLARLQAAFTGRAVVRAMPNTPALVRSGITALSRSERVTPEQFAVARTLFACVGEVVEVPESAMDAVTGLSGSGPGYLALVVEALIDGGVAAGLPRATASQLVLATLRGSAELLIQEKLHPAVLKDRVTSPGGTTIAGIEQLEGRSVRGAFIEAVQAATRRARELSG</sequence>
<dbReference type="InterPro" id="IPR000304">
    <property type="entry name" value="Pyrroline-COOH_reductase"/>
</dbReference>
<keyword evidence="5 8" id="KW-0028">Amino-acid biosynthesis</keyword>
<accession>Q7NMR1</accession>
<dbReference type="FunFam" id="1.10.3730.10:FF:000001">
    <property type="entry name" value="Pyrroline-5-carboxylate reductase"/>
    <property type="match status" value="1"/>
</dbReference>
<evidence type="ECO:0000256" key="1">
    <source>
        <dbReference type="ARBA" id="ARBA00005525"/>
    </source>
</evidence>
<dbReference type="InterPro" id="IPR008927">
    <property type="entry name" value="6-PGluconate_DH-like_C_sf"/>
</dbReference>
<evidence type="ECO:0000256" key="6">
    <source>
        <dbReference type="NCBIfam" id="TIGR00112"/>
    </source>
</evidence>
<reference evidence="11 12" key="2">
    <citation type="journal article" date="2003" name="DNA Res.">
        <title>Complete genome structure of Gloeobacter violaceus PCC 7421, a cyanobacterium that lacks thylakoids (supplement).</title>
        <authorList>
            <person name="Nakamura Y."/>
            <person name="Kaneko T."/>
            <person name="Sato S."/>
            <person name="Mimuro M."/>
            <person name="Miyashita H."/>
            <person name="Tsuchiya T."/>
            <person name="Sasamoto S."/>
            <person name="Watanabe A."/>
            <person name="Kawashima K."/>
            <person name="Kishida Y."/>
            <person name="Kiyokawa C."/>
            <person name="Kohara M."/>
            <person name="Matsumoto M."/>
            <person name="Matsuno A."/>
            <person name="Nakazaki N."/>
            <person name="Shimpo S."/>
            <person name="Takeuchi C."/>
            <person name="Yamada M."/>
            <person name="Tabata S."/>
        </authorList>
    </citation>
    <scope>NUCLEOTIDE SEQUENCE [LARGE SCALE GENOMIC DNA]</scope>
    <source>
        <strain evidence="12">ATCC 29082 / PCC 7421</strain>
    </source>
</reference>
<keyword evidence="2 5" id="KW-0521">NADP</keyword>
<evidence type="ECO:0000256" key="3">
    <source>
        <dbReference type="ARBA" id="ARBA00023002"/>
    </source>
</evidence>
<evidence type="ECO:0000313" key="12">
    <source>
        <dbReference type="Proteomes" id="UP000000557"/>
    </source>
</evidence>
<dbReference type="InParanoid" id="Q7NMR1"/>
<evidence type="ECO:0000313" key="11">
    <source>
        <dbReference type="EMBL" id="BAC88645.1"/>
    </source>
</evidence>
<dbReference type="PATRIC" id="fig|251221.4.peg.714"/>
<dbReference type="STRING" id="251221.gene:10758180"/>
<dbReference type="PIRSF" id="PIRSF000193">
    <property type="entry name" value="Pyrrol-5-carb_rd"/>
    <property type="match status" value="1"/>
</dbReference>
<name>Q7NMR1_GLOVI</name>
<dbReference type="Gene3D" id="1.10.3730.10">
    <property type="entry name" value="ProC C-terminal domain-like"/>
    <property type="match status" value="1"/>
</dbReference>
<comment type="pathway">
    <text evidence="5 8">Amino-acid biosynthesis; L-proline biosynthesis; L-proline from L-glutamate 5-semialdehyde: step 1/1.</text>
</comment>
<dbReference type="EnsemblBacteria" id="BAC88645">
    <property type="protein sequence ID" value="BAC88645"/>
    <property type="gene ID" value="BAC88645"/>
</dbReference>
<dbReference type="InterPro" id="IPR029036">
    <property type="entry name" value="P5CR_dimer"/>
</dbReference>
<dbReference type="FunCoup" id="Q7NMR1">
    <property type="interactions" value="336"/>
</dbReference>
<dbReference type="RefSeq" id="WP_011140706.1">
    <property type="nucleotide sequence ID" value="NC_005125.1"/>
</dbReference>
<evidence type="ECO:0000259" key="10">
    <source>
        <dbReference type="Pfam" id="PF14748"/>
    </source>
</evidence>